<evidence type="ECO:0000313" key="3">
    <source>
        <dbReference type="EMBL" id="TET45048.1"/>
    </source>
</evidence>
<organism evidence="3 4">
    <name type="scientific">candidate division TA06 bacterium</name>
    <dbReference type="NCBI Taxonomy" id="2250710"/>
    <lineage>
        <taxon>Bacteria</taxon>
        <taxon>Bacteria division TA06</taxon>
    </lineage>
</organism>
<evidence type="ECO:0000313" key="4">
    <source>
        <dbReference type="Proteomes" id="UP000315525"/>
    </source>
</evidence>
<dbReference type="EMBL" id="SOJN01000098">
    <property type="protein sequence ID" value="TET45048.1"/>
    <property type="molecule type" value="Genomic_DNA"/>
</dbReference>
<reference evidence="3 4" key="1">
    <citation type="submission" date="2019-03" db="EMBL/GenBank/DDBJ databases">
        <title>Metabolic potential of uncultured bacteria and archaea associated with petroleum seepage in deep-sea sediments.</title>
        <authorList>
            <person name="Dong X."/>
            <person name="Hubert C."/>
        </authorList>
    </citation>
    <scope>NUCLEOTIDE SEQUENCE [LARGE SCALE GENOMIC DNA]</scope>
    <source>
        <strain evidence="3">E44_bin18</strain>
    </source>
</reference>
<protein>
    <recommendedName>
        <fullName evidence="2">Roadblock/LAMTOR2 domain-containing protein</fullName>
    </recommendedName>
</protein>
<accession>A0A523UR98</accession>
<dbReference type="SMART" id="SM00960">
    <property type="entry name" value="Robl_LC7"/>
    <property type="match status" value="1"/>
</dbReference>
<keyword evidence="1" id="KW-1133">Transmembrane helix</keyword>
<dbReference type="Pfam" id="PF03259">
    <property type="entry name" value="Robl_LC7"/>
    <property type="match status" value="1"/>
</dbReference>
<keyword evidence="1" id="KW-0472">Membrane</keyword>
<keyword evidence="1" id="KW-0812">Transmembrane</keyword>
<dbReference type="SUPFAM" id="SSF103196">
    <property type="entry name" value="Roadblock/LC7 domain"/>
    <property type="match status" value="1"/>
</dbReference>
<name>A0A523UR98_UNCT6</name>
<dbReference type="Gene3D" id="3.30.450.30">
    <property type="entry name" value="Dynein light chain 2a, cytoplasmic"/>
    <property type="match status" value="1"/>
</dbReference>
<proteinExistence type="predicted"/>
<evidence type="ECO:0000256" key="1">
    <source>
        <dbReference type="SAM" id="Phobius"/>
    </source>
</evidence>
<gene>
    <name evidence="3" type="ORF">E3J62_08695</name>
</gene>
<comment type="caution">
    <text evidence="3">The sequence shown here is derived from an EMBL/GenBank/DDBJ whole genome shotgun (WGS) entry which is preliminary data.</text>
</comment>
<feature type="transmembrane region" description="Helical" evidence="1">
    <location>
        <begin position="83"/>
        <end position="102"/>
    </location>
</feature>
<evidence type="ECO:0000259" key="2">
    <source>
        <dbReference type="SMART" id="SM00960"/>
    </source>
</evidence>
<dbReference type="InterPro" id="IPR004942">
    <property type="entry name" value="Roadblock/LAMTOR2_dom"/>
</dbReference>
<sequence>MDELLREINNIDGIEGSMVLASDGLVISSRLPAEYAEGMSTALVAELCRSVEEKTTSVDKGRFIAGYVFAESGNLIYFQSPDFILAVLTSVSANIGALRLALRKTAKELIRKM</sequence>
<feature type="domain" description="Roadblock/LAMTOR2" evidence="2">
    <location>
        <begin position="1"/>
        <end position="89"/>
    </location>
</feature>
<dbReference type="AlphaFoldDB" id="A0A523UR98"/>
<dbReference type="Proteomes" id="UP000315525">
    <property type="component" value="Unassembled WGS sequence"/>
</dbReference>